<evidence type="ECO:0000313" key="1">
    <source>
        <dbReference type="EMBL" id="MBB5998567.1"/>
    </source>
</evidence>
<evidence type="ECO:0000313" key="2">
    <source>
        <dbReference type="Proteomes" id="UP000578077"/>
    </source>
</evidence>
<dbReference type="AlphaFoldDB" id="A0A841E3Y9"/>
<keyword evidence="2" id="KW-1185">Reference proteome</keyword>
<comment type="caution">
    <text evidence="1">The sequence shown here is derived from an EMBL/GenBank/DDBJ whole genome shotgun (WGS) entry which is preliminary data.</text>
</comment>
<organism evidence="1 2">
    <name type="scientific">Streptomonospora salina</name>
    <dbReference type="NCBI Taxonomy" id="104205"/>
    <lineage>
        <taxon>Bacteria</taxon>
        <taxon>Bacillati</taxon>
        <taxon>Actinomycetota</taxon>
        <taxon>Actinomycetes</taxon>
        <taxon>Streptosporangiales</taxon>
        <taxon>Nocardiopsidaceae</taxon>
        <taxon>Streptomonospora</taxon>
    </lineage>
</organism>
<protein>
    <submittedName>
        <fullName evidence="1">Uncharacterized protein</fullName>
    </submittedName>
</protein>
<dbReference type="RefSeq" id="WP_184634898.1">
    <property type="nucleotide sequence ID" value="NZ_BAABKT010000007.1"/>
</dbReference>
<dbReference type="Proteomes" id="UP000578077">
    <property type="component" value="Unassembled WGS sequence"/>
</dbReference>
<gene>
    <name evidence="1" type="ORF">HNR25_002318</name>
</gene>
<accession>A0A841E3Y9</accession>
<sequence>MTPPVTDTDTTRLSLRDEARLAEVAGLLHASIQATPDDQPVQRHYLARALAEVDATRGRCTAVTMARTHIAGEVPRQ</sequence>
<proteinExistence type="predicted"/>
<dbReference type="EMBL" id="JACHLY010000001">
    <property type="protein sequence ID" value="MBB5998567.1"/>
    <property type="molecule type" value="Genomic_DNA"/>
</dbReference>
<reference evidence="1 2" key="1">
    <citation type="submission" date="2020-08" db="EMBL/GenBank/DDBJ databases">
        <title>Sequencing the genomes of 1000 actinobacteria strains.</title>
        <authorList>
            <person name="Klenk H.-P."/>
        </authorList>
    </citation>
    <scope>NUCLEOTIDE SEQUENCE [LARGE SCALE GENOMIC DNA]</scope>
    <source>
        <strain evidence="1 2">DSM 44593</strain>
    </source>
</reference>
<name>A0A841E3Y9_9ACTN</name>